<dbReference type="InterPro" id="IPR020845">
    <property type="entry name" value="AMP-binding_CS"/>
</dbReference>
<dbReference type="Gene3D" id="3.30.300.30">
    <property type="match status" value="1"/>
</dbReference>
<organism evidence="7">
    <name type="scientific">freshwater metagenome</name>
    <dbReference type="NCBI Taxonomy" id="449393"/>
    <lineage>
        <taxon>unclassified sequences</taxon>
        <taxon>metagenomes</taxon>
        <taxon>ecological metagenomes</taxon>
    </lineage>
</organism>
<comment type="similarity">
    <text evidence="1">Belongs to the ATP-dependent AMP-binding enzyme family.</text>
</comment>
<evidence type="ECO:0000256" key="2">
    <source>
        <dbReference type="ARBA" id="ARBA00022598"/>
    </source>
</evidence>
<proteinExistence type="inferred from homology"/>
<feature type="domain" description="AMP-dependent synthetase/ligase" evidence="3">
    <location>
        <begin position="10"/>
        <end position="359"/>
    </location>
</feature>
<evidence type="ECO:0000256" key="1">
    <source>
        <dbReference type="ARBA" id="ARBA00006432"/>
    </source>
</evidence>
<dbReference type="InterPro" id="IPR025110">
    <property type="entry name" value="AMP-bd_C"/>
</dbReference>
<dbReference type="EMBL" id="CAEZYF010000009">
    <property type="protein sequence ID" value="CAB4724712.1"/>
    <property type="molecule type" value="Genomic_DNA"/>
</dbReference>
<dbReference type="EMBL" id="CAFBMT010000009">
    <property type="protein sequence ID" value="CAB4936295.1"/>
    <property type="molecule type" value="Genomic_DNA"/>
</dbReference>
<protein>
    <submittedName>
        <fullName evidence="7">Unannotated protein</fullName>
    </submittedName>
</protein>
<evidence type="ECO:0000313" key="7">
    <source>
        <dbReference type="EMBL" id="CAB4803576.1"/>
    </source>
</evidence>
<dbReference type="EMBL" id="CAESGF010000009">
    <property type="protein sequence ID" value="CAB4363991.1"/>
    <property type="molecule type" value="Genomic_DNA"/>
</dbReference>
<dbReference type="InterPro" id="IPR045851">
    <property type="entry name" value="AMP-bd_C_sf"/>
</dbReference>
<dbReference type="InterPro" id="IPR042099">
    <property type="entry name" value="ANL_N_sf"/>
</dbReference>
<keyword evidence="2" id="KW-0436">Ligase</keyword>
<dbReference type="Pfam" id="PF00501">
    <property type="entry name" value="AMP-binding"/>
    <property type="match status" value="1"/>
</dbReference>
<evidence type="ECO:0000313" key="9">
    <source>
        <dbReference type="EMBL" id="CAB4980961.1"/>
    </source>
</evidence>
<evidence type="ECO:0000259" key="4">
    <source>
        <dbReference type="Pfam" id="PF13193"/>
    </source>
</evidence>
<dbReference type="PANTHER" id="PTHR43767">
    <property type="entry name" value="LONG-CHAIN-FATTY-ACID--COA LIGASE"/>
    <property type="match status" value="1"/>
</dbReference>
<dbReference type="EMBL" id="CAFAAV010000011">
    <property type="protein sequence ID" value="CAB4803576.1"/>
    <property type="molecule type" value="Genomic_DNA"/>
</dbReference>
<evidence type="ECO:0000313" key="6">
    <source>
        <dbReference type="EMBL" id="CAB4724712.1"/>
    </source>
</evidence>
<dbReference type="GO" id="GO:0016877">
    <property type="term" value="F:ligase activity, forming carbon-sulfur bonds"/>
    <property type="evidence" value="ECO:0007669"/>
    <property type="project" value="UniProtKB-ARBA"/>
</dbReference>
<dbReference type="SUPFAM" id="SSF56801">
    <property type="entry name" value="Acetyl-CoA synthetase-like"/>
    <property type="match status" value="1"/>
</dbReference>
<dbReference type="Pfam" id="PF13193">
    <property type="entry name" value="AMP-binding_C"/>
    <property type="match status" value="1"/>
</dbReference>
<dbReference type="InterPro" id="IPR000873">
    <property type="entry name" value="AMP-dep_synth/lig_dom"/>
</dbReference>
<dbReference type="PROSITE" id="PS00455">
    <property type="entry name" value="AMP_BINDING"/>
    <property type="match status" value="1"/>
</dbReference>
<feature type="domain" description="AMP-binding enzyme C-terminal" evidence="4">
    <location>
        <begin position="409"/>
        <end position="486"/>
    </location>
</feature>
<dbReference type="EMBL" id="CAFBOL010000014">
    <property type="protein sequence ID" value="CAB4980961.1"/>
    <property type="molecule type" value="Genomic_DNA"/>
</dbReference>
<gene>
    <name evidence="6" type="ORF">UFOPK2656_01685</name>
    <name evidence="7" type="ORF">UFOPK3099_00263</name>
    <name evidence="8" type="ORF">UFOPK3651_01827</name>
    <name evidence="9" type="ORF">UFOPK3931_00800</name>
    <name evidence="5" type="ORF">UFOPK4189_01760</name>
</gene>
<dbReference type="AlphaFoldDB" id="A0A6J6Y8H8"/>
<reference evidence="7" key="1">
    <citation type="submission" date="2020-05" db="EMBL/GenBank/DDBJ databases">
        <authorList>
            <person name="Chiriac C."/>
            <person name="Salcher M."/>
            <person name="Ghai R."/>
            <person name="Kavagutti S V."/>
        </authorList>
    </citation>
    <scope>NUCLEOTIDE SEQUENCE</scope>
</reference>
<dbReference type="Gene3D" id="3.40.50.12780">
    <property type="entry name" value="N-terminal domain of ligase-like"/>
    <property type="match status" value="1"/>
</dbReference>
<evidence type="ECO:0000313" key="5">
    <source>
        <dbReference type="EMBL" id="CAB4363991.1"/>
    </source>
</evidence>
<accession>A0A6J6Y8H8</accession>
<evidence type="ECO:0000259" key="3">
    <source>
        <dbReference type="Pfam" id="PF00501"/>
    </source>
</evidence>
<evidence type="ECO:0000313" key="8">
    <source>
        <dbReference type="EMBL" id="CAB4936295.1"/>
    </source>
</evidence>
<sequence>MNIASFLRLSAQCHPQRPALTWRGTTLDYREFDRQTAAFAEWLHEIGAAPHQRIVLYLDNRPELMVAMFGAFRAGATVVPVNSRLTVDELSFLVEDCEARVLITDAAHVEVARASAAPYTVVKVAGEDLDEVLARPVVNFEPTDVAPDSTAWIFYTSGTTGRPKGAELSHAVLNFVTVSWLADLTPMDETDVTLHAAPLSHGAGFHAIAATARAAHQIIPDALSFDPKAILQLINDVGVTNTWLVPTQIVMLTEAAPADVSLPTLQYVVYGGAPITPAAMQRALDTFGPVFVQLYGQGETPMTATVMRRQDHTPDMLGSAGRPRPGIEVRIVDSEGNTCAPDVPGELVVAGASVMTGYWKRPEATVETIKDGWLYTGDLGRMSADGVVWLLDRAKDMIISGGSNVYAVEVEHVLTQHPSVKEVAVIGIPDDLWGELVVAVVVPQDGASAGADASGLTAFARETLAGYKIPRRYITTDALPRNAYGKVLKRELRRAVADGELT</sequence>
<dbReference type="FunFam" id="3.30.300.30:FF:000008">
    <property type="entry name" value="2,3-dihydroxybenzoate-AMP ligase"/>
    <property type="match status" value="1"/>
</dbReference>
<dbReference type="PANTHER" id="PTHR43767:SF7">
    <property type="entry name" value="MEDIUM_LONG-CHAIN-FATTY-ACID--COA LIGASE FADD8"/>
    <property type="match status" value="1"/>
</dbReference>
<dbReference type="InterPro" id="IPR050237">
    <property type="entry name" value="ATP-dep_AMP-bd_enzyme"/>
</dbReference>
<name>A0A6J6Y8H8_9ZZZZ</name>